<evidence type="ECO:0000259" key="2">
    <source>
        <dbReference type="PROSITE" id="PS51192"/>
    </source>
</evidence>
<dbReference type="Pfam" id="PF00271">
    <property type="entry name" value="Helicase_C"/>
    <property type="match status" value="1"/>
</dbReference>
<dbReference type="Gene3D" id="3.40.1360.10">
    <property type="match status" value="1"/>
</dbReference>
<dbReference type="InterPro" id="IPR027417">
    <property type="entry name" value="P-loop_NTPase"/>
</dbReference>
<reference evidence="4" key="6">
    <citation type="journal article" date="2017" name="Nat. Commun.">
        <title>Evolutionary dynamics and genomic features of the Elizabethkingia anophelis 2015 to 2016 Wisconsin outbreak strain.</title>
        <authorList>
            <person name="Perrin A."/>
            <person name="Larsonneur E."/>
            <person name="Nicholson A.C."/>
            <person name="Edwards D.J."/>
            <person name="Gundlach K.M."/>
            <person name="Whitney A.M."/>
            <person name="Gulvik C.A."/>
            <person name="Bell M.E."/>
            <person name="Rendueles O."/>
            <person name="Cury J."/>
            <person name="Hugon P."/>
            <person name="Clermont D."/>
            <person name="Enouf V."/>
            <person name="Loparev V."/>
            <person name="Juieng P."/>
            <person name="Monson T."/>
            <person name="Warshauer D."/>
            <person name="Elbadawi L.I."/>
            <person name="Walters M.S."/>
            <person name="Crist M.B."/>
            <person name="Noble-Wang J."/>
            <person name="Borlaug G."/>
            <person name="Rocha E.P.C."/>
            <person name="Criscuolo A."/>
            <person name="Touchon M."/>
            <person name="Davis J.P."/>
            <person name="Holt K.E."/>
            <person name="McQuiston J.R."/>
            <person name="Brisse S."/>
        </authorList>
    </citation>
    <scope>NUCLEOTIDE SEQUENCE</scope>
</reference>
<dbReference type="InterPro" id="IPR001650">
    <property type="entry name" value="Helicase_C-like"/>
</dbReference>
<dbReference type="PANTHER" id="PTHR41313:SF1">
    <property type="entry name" value="DNA METHYLASE ADENINE-SPECIFIC DOMAIN-CONTAINING PROTEIN"/>
    <property type="match status" value="1"/>
</dbReference>
<dbReference type="SUPFAM" id="SSF53335">
    <property type="entry name" value="S-adenosyl-L-methionine-dependent methyltransferases"/>
    <property type="match status" value="1"/>
</dbReference>
<organism evidence="4">
    <name type="scientific">Elizabethkingia anophelis</name>
    <dbReference type="NCBI Taxonomy" id="1117645"/>
    <lineage>
        <taxon>Bacteria</taxon>
        <taxon>Pseudomonadati</taxon>
        <taxon>Bacteroidota</taxon>
        <taxon>Flavobacteriia</taxon>
        <taxon>Flavobacteriales</taxon>
        <taxon>Weeksellaceae</taxon>
        <taxon>Elizabethkingia</taxon>
    </lineage>
</organism>
<dbReference type="GO" id="GO:0016787">
    <property type="term" value="F:hydrolase activity"/>
    <property type="evidence" value="ECO:0007669"/>
    <property type="project" value="InterPro"/>
</dbReference>
<dbReference type="GO" id="GO:0003677">
    <property type="term" value="F:DNA binding"/>
    <property type="evidence" value="ECO:0007669"/>
    <property type="project" value="InterPro"/>
</dbReference>
<reference evidence="4" key="5">
    <citation type="journal article" date="2017" name="Genome Announc.">
        <title>Complete Circularized Genome Sequences of Four Strains of Elizabethkingia anophelis, Including Two Novel Strains Isolated from Wild-Caught Anopheles sinensis.</title>
        <authorList>
            <person name="Pei D."/>
            <person name="Nicholson A.C."/>
            <person name="Jiang J."/>
            <person name="Chen H."/>
            <person name="Whitney A.M."/>
            <person name="Villarma A."/>
            <person name="Bell M."/>
            <person name="Humrighouse B."/>
            <person name="Rowe L.A."/>
            <person name="Sheth M."/>
            <person name="Batra D."/>
            <person name="Juieng P."/>
            <person name="Loparev V.N."/>
            <person name="McQuiston J.R."/>
            <person name="Lan Y."/>
            <person name="Ma Y."/>
            <person name="Xu J."/>
        </authorList>
    </citation>
    <scope>NUCLEOTIDE SEQUENCE</scope>
</reference>
<dbReference type="Gene3D" id="3.40.50.300">
    <property type="entry name" value="P-loop containing nucleotide triphosphate hydrolases"/>
    <property type="match status" value="2"/>
</dbReference>
<dbReference type="InterPro" id="IPR006935">
    <property type="entry name" value="Helicase/UvrB_N"/>
</dbReference>
<dbReference type="InterPro" id="IPR011639">
    <property type="entry name" value="MethylTrfase_TaqI-like_dom"/>
</dbReference>
<accession>A0A455ZIB0</accession>
<dbReference type="InterPro" id="IPR002052">
    <property type="entry name" value="DNA_methylase_N6_adenine_CS"/>
</dbReference>
<dbReference type="GO" id="GO:0005524">
    <property type="term" value="F:ATP binding"/>
    <property type="evidence" value="ECO:0007669"/>
    <property type="project" value="InterPro"/>
</dbReference>
<dbReference type="SUPFAM" id="SSF52540">
    <property type="entry name" value="P-loop containing nucleoside triphosphate hydrolases"/>
    <property type="match status" value="2"/>
</dbReference>
<feature type="compositionally biased region" description="Low complexity" evidence="1">
    <location>
        <begin position="314"/>
        <end position="323"/>
    </location>
</feature>
<dbReference type="EMBL" id="BK010624">
    <property type="protein sequence ID" value="DAC76450.1"/>
    <property type="molecule type" value="Genomic_DNA"/>
</dbReference>
<gene>
    <name evidence="4" type="primary">ICEEaIII(15)_JM-87_54940_60888</name>
</gene>
<reference evidence="4" key="1">
    <citation type="journal article" date="2014" name="Genome Biol. Evol.">
        <title>Comparative genomic analysis of malaria mosquito vector-associated novel pathogen Elizabethkingia anophelis.</title>
        <authorList>
            <person name="Teo J."/>
            <person name="Tan S.Y."/>
            <person name="Liu Y."/>
            <person name="Tay M."/>
            <person name="Ding Y."/>
            <person name="Li Y."/>
            <person name="Kjelleberg S."/>
            <person name="Givskov M."/>
            <person name="Lin R.T."/>
            <person name="Yang L."/>
        </authorList>
    </citation>
    <scope>NUCLEOTIDE SEQUENCE</scope>
</reference>
<feature type="domain" description="Helicase ATP-binding" evidence="2">
    <location>
        <begin position="1222"/>
        <end position="1464"/>
    </location>
</feature>
<reference evidence="4" key="7">
    <citation type="journal article" date="2017" name="Sci. Rep.">
        <title>Genomic features, phylogenetic relationships, and comparative genomics of Elizabethkingia anophelis strain EM361-97 isolated in Taiwan.</title>
        <authorList>
            <person name="Lin J.N."/>
            <person name="Lai C.H."/>
            <person name="Yang C.H."/>
            <person name="Huang Y.H."/>
            <person name="Lin H.H."/>
        </authorList>
    </citation>
    <scope>NUCLEOTIDE SEQUENCE</scope>
</reference>
<evidence type="ECO:0000256" key="1">
    <source>
        <dbReference type="SAM" id="MobiDB-lite"/>
    </source>
</evidence>
<sequence>MNNQKNGFTQQQIDEISNNNSVVDYFLHLEKLGLVNFERKTGHDFYFRTDNNKYSVNNTGFHDFKTGEGGGIIKAVMITQDKTWKEALEFLQDFSNIVETEGSAMHIASQRKKHISQSSNEKGTTKISNIITPNNEKLITYFKERGISKEVLQENTQQIHFSTGDKKYFGIGLENLSGGYEIRNPLAKTKIGKNDISVIKGNKEDEIVVFEGMTDALSFLQLQKEKDRYNNRTLIILNSITNADKFTSRYENFKGKIFLCLDGDKAGNYATEKILNDLKDQNIKDIRPFYNISENTNNDLNDYLKHKLNIQNNNSNLATTNSSKNEHTTTRPGEISSLKHMGDETPLRDIGGLSQKSQSQQNGDNPSGYTMGSDNAGNGPTSSERINHGESGGGRGEFETGTQQKDAAEDEGPKHSLGRILSGRSISDRRSGNLNSSTTTDNNHQLDALIQKYRGQKLNNDQITEVVSLACFVSDDKTIQLYSNITITDDLKNICNQFKSGGTKKEGRGILDEYYTDHKIVQAVSGLIKDHFKENKKLSVLEPSIGLGNFVYATENLGIKSEVTGFEINETTAKIAKVFHPEANINLRSFETEFIDEKGNKTGAEEYSEKYDLIIGNPPYGEHRGLYKGLGEEPKISKYEDYFVKRGIDTLKSGGVLAMVLPSTWLNRQKNLSGADLINAYRLPSGAFAGTGIGTDIIILKKNQETISHNISNYFEKHPLHILGDPREKSNRFGRMETYVHGTLEQALLLLDKTRRNKNTERIGNLFEDLAIDSHWENISNVEIKNSPRYPVNTIGNFNEHSSDLQKEFKPGITLIDKYNGYEFTLLRKTDNQTWQAKGESGEKIIFEKDAQHYRIKENTDIQAESKIQSETHLKNTNEKIDQLLLNLENIKFKSPTVAKEIEKYRKISSQISTTPDKFSSEKLSEIQQKADKIIETHSRNSERSEYLLQSEPRIKKGILKYQFSKQDDIVDSTLQNNPDITPEQIEAFRDTEYDGALNNYGKHYKYANYYNGQWVHDFYYAEGNIYEKLQQLEIDKDIIGSGTAGQYEKQKALLERILPKPKALEEISISPNHEFVHKFDLGTIERLRYNYDTKRNEPVIETYSMADKFKDFVSTLSSEAFAGSSYWEVRSFVDNETVTGSDKERNALVRERRKAAANDLFSKFIREELSVELKDRFVKEFNKNYNNIHVPNYSKFPLFSKIHKNFKGEDLNLTEVQKAGIGRLTTKGVGLLAHEVGFGKTLSGILSMHEAMERGNAKRPLIVVPNDSILKQWVETIFETIPGAKVNILGNLGKEYDLSKFDNHDREISIVTYEGFNNIGFSEEITQSLASKFSYISESELKSVNSISERDMQIEMQKEKEIEGKMKRGKIYDWEDFGFDHLTYDEVHNANHIVGKVKIEDRRFASDFRSQNQQTSKLGINTWMAAQYIQDKNNGRNVSLLSATPFTNKPLEYYSILSLIANKRLEESGYFNVNNFFETFMEADNDMEMDAKGDVKFKANVRRFKNNALFQQLLSEFIDMKGEEDNPQLKRPNRINKEYKIEQNDLTFEQYQLLNDSFSEKEKGAILTHILNARLIAISPYLSPYYDEEQPTLKDFIENSPKLKLTMDLIRQNKMDMPETGQIIYSELAVAEFPKLKDYLISEVGYHKDEIGIITGATSKNQRINIQNDFNTGKIKVIIGSEAIQEGMNLQENTSDLYLLSLPYNFTSLRQTEGRAWRQGNKWENVRINFMLTNDSIDVFMLQKLQAKQSRYLEAMKKGANVVDISDINTQELKTSIITNPETRADIEIELMKKRIESDKNRLLADSAFVLRKYEDFLKVKEKVDRAQEAYNTAKQLAGEDGPNTDYWNSLLPYRLQNIEEAKAEVSKAIQNLEQKGVNVTEIENQTAFSETKIAKLDKMLEDLPSIREKMVSQYHREKQEKLKANEARDHIKEREKENKSLFSTSTSSKINIDAENKISTSPILKQKEELTQEVYLGRKR</sequence>
<dbReference type="SUPFAM" id="SSF56731">
    <property type="entry name" value="DNA primase core"/>
    <property type="match status" value="1"/>
</dbReference>
<feature type="region of interest" description="Disordered" evidence="1">
    <location>
        <begin position="314"/>
        <end position="441"/>
    </location>
</feature>
<dbReference type="PRINTS" id="PR00507">
    <property type="entry name" value="N12N6MTFRASE"/>
</dbReference>
<keyword evidence="4" id="KW-0808">Transferase</keyword>
<reference evidence="4" key="8">
    <citation type="journal article" date="2018" name="J. ISSAAS">
        <title>In Silico Identification of Three Types of Integrative and Conjugative Elements (ICEs) in Elizabethkingia anophelis Strains Isolated from Around the World.</title>
        <authorList>
            <person name="Xu J."/>
            <person name="Pei D."/>
            <person name="Nicholson A."/>
            <person name="Lan Y."/>
            <person name="Xia Q."/>
        </authorList>
    </citation>
    <scope>NUCLEOTIDE SEQUENCE</scope>
</reference>
<dbReference type="SUPFAM" id="SSF57783">
    <property type="entry name" value="Zinc beta-ribbon"/>
    <property type="match status" value="1"/>
</dbReference>
<proteinExistence type="predicted"/>
<dbReference type="SMART" id="SM00490">
    <property type="entry name" value="HELICc"/>
    <property type="match status" value="1"/>
</dbReference>
<protein>
    <submittedName>
        <fullName evidence="4">DNA primase</fullName>
        <ecNumber evidence="4">2.7.7.-</ecNumber>
    </submittedName>
</protein>
<dbReference type="GO" id="GO:0009007">
    <property type="term" value="F:site-specific DNA-methyltransferase (adenine-specific) activity"/>
    <property type="evidence" value="ECO:0007669"/>
    <property type="project" value="UniProtKB-EC"/>
</dbReference>
<reference evidence="4" key="3">
    <citation type="journal article" date="2016" name="Genome Announc.">
        <title>Complete Genome Sequences of Four Strains from the 2015-2016 Elizabethkingia anophelis Outbreak.</title>
        <authorList>
            <person name="Nicholson A.C."/>
            <person name="Whitney A.M."/>
            <person name="Emery B.D."/>
            <person name="Bell M.E."/>
            <person name="Gartin J.T."/>
            <person name="Humrighouse B.W."/>
            <person name="Loparev V.N."/>
            <person name="Batra D."/>
            <person name="Sheth M."/>
            <person name="Rowe L.A."/>
            <person name="Juieng P."/>
            <person name="Knipe K."/>
            <person name="Gulvik C."/>
            <person name="McQuiston J.R."/>
        </authorList>
    </citation>
    <scope>NUCLEOTIDE SEQUENCE</scope>
</reference>
<feature type="compositionally biased region" description="Polar residues" evidence="1">
    <location>
        <begin position="354"/>
        <end position="384"/>
    </location>
</feature>
<feature type="region of interest" description="Disordered" evidence="1">
    <location>
        <begin position="1929"/>
        <end position="1948"/>
    </location>
</feature>
<keyword evidence="4" id="KW-0548">Nucleotidyltransferase</keyword>
<dbReference type="Gene3D" id="3.40.50.150">
    <property type="entry name" value="Vaccinia Virus protein VP39"/>
    <property type="match status" value="1"/>
</dbReference>
<dbReference type="Pfam" id="PF07669">
    <property type="entry name" value="Eco57I"/>
    <property type="match status" value="1"/>
</dbReference>
<feature type="compositionally biased region" description="Basic and acidic residues" evidence="1">
    <location>
        <begin position="1929"/>
        <end position="1941"/>
    </location>
</feature>
<dbReference type="InterPro" id="IPR052933">
    <property type="entry name" value="DNA_Protect_Modify"/>
</dbReference>
<evidence type="ECO:0000313" key="4">
    <source>
        <dbReference type="EMBL" id="DAC76450.1"/>
    </source>
</evidence>
<dbReference type="EC" id="2.7.7.-" evidence="4"/>
<dbReference type="Pfam" id="PF13155">
    <property type="entry name" value="Toprim_2"/>
    <property type="match status" value="1"/>
</dbReference>
<feature type="compositionally biased region" description="Polar residues" evidence="1">
    <location>
        <begin position="432"/>
        <end position="441"/>
    </location>
</feature>
<dbReference type="PANTHER" id="PTHR41313">
    <property type="entry name" value="ADENINE-SPECIFIC METHYLTRANSFERASE"/>
    <property type="match status" value="1"/>
</dbReference>
<dbReference type="PROSITE" id="PS51192">
    <property type="entry name" value="HELICASE_ATP_BIND_1"/>
    <property type="match status" value="1"/>
</dbReference>
<reference evidence="4" key="4">
    <citation type="journal article" date="2016" name="Sci. Rep.">
        <title>Genomic epidemiology and global diversity of the emerging bacterial pathogen Elizabethkingia anophelis.</title>
        <authorList>
            <person name="Breurec S."/>
            <person name="Criscuolo A."/>
            <person name="Diancourt L."/>
            <person name="Rendueles O."/>
            <person name="Vandenbogaert M."/>
            <person name="Passet V."/>
            <person name="Caro V."/>
            <person name="Rocha E.P."/>
            <person name="Touchon M."/>
            <person name="Brisse S."/>
        </authorList>
    </citation>
    <scope>NUCLEOTIDE SEQUENCE</scope>
</reference>
<dbReference type="GO" id="GO:0032259">
    <property type="term" value="P:methylation"/>
    <property type="evidence" value="ECO:0007669"/>
    <property type="project" value="InterPro"/>
</dbReference>
<dbReference type="RefSeq" id="WP_236886091.1">
    <property type="nucleotide sequence ID" value="NZ_CP016372.1"/>
</dbReference>
<dbReference type="Pfam" id="PF04851">
    <property type="entry name" value="ResIII"/>
    <property type="match status" value="1"/>
</dbReference>
<dbReference type="InterPro" id="IPR014001">
    <property type="entry name" value="Helicase_ATP-bd"/>
</dbReference>
<dbReference type="GO" id="GO:0016779">
    <property type="term" value="F:nucleotidyltransferase activity"/>
    <property type="evidence" value="ECO:0007669"/>
    <property type="project" value="UniProtKB-KW"/>
</dbReference>
<dbReference type="GO" id="GO:0006304">
    <property type="term" value="P:DNA modification"/>
    <property type="evidence" value="ECO:0007669"/>
    <property type="project" value="InterPro"/>
</dbReference>
<name>A0A455ZIB0_9FLAO</name>
<dbReference type="SMART" id="SM00487">
    <property type="entry name" value="DEXDc"/>
    <property type="match status" value="1"/>
</dbReference>
<feature type="domain" description="Helicase C-terminal" evidence="3">
    <location>
        <begin position="1603"/>
        <end position="1775"/>
    </location>
</feature>
<dbReference type="PROSITE" id="PS51194">
    <property type="entry name" value="HELICASE_CTER"/>
    <property type="match status" value="1"/>
</dbReference>
<dbReference type="InterPro" id="IPR029063">
    <property type="entry name" value="SAM-dependent_MTases_sf"/>
</dbReference>
<reference evidence="4" key="2">
    <citation type="journal article" date="2014" name="PLoS ONE">
        <title>Insights from the genome annotation of Elizabethkingia anophelis from the malaria vector Anopheles gambiae.</title>
        <authorList>
            <person name="Kukutla P."/>
            <person name="Lindberg B.G."/>
            <person name="Pei D."/>
            <person name="Rayl M."/>
            <person name="Yu W."/>
            <person name="Steritz M."/>
            <person name="Faye I."/>
            <person name="Xu J."/>
        </authorList>
    </citation>
    <scope>NUCLEOTIDE SEQUENCE</scope>
</reference>
<dbReference type="PROSITE" id="PS00092">
    <property type="entry name" value="N6_MTASE"/>
    <property type="match status" value="1"/>
</dbReference>
<evidence type="ECO:0000259" key="3">
    <source>
        <dbReference type="PROSITE" id="PS51194"/>
    </source>
</evidence>